<sequence>MLLIRGLRYCDLWLGSLQDTVTEAGAEVSEAGIIETFDNDDEALDAVDNGVVVAYGLRHCTFTLSRIFNATPIAFVHLVEGECDISDVVDLSHFGRIRANFIFYWRDITSKCWNHPVMGI</sequence>
<comment type="caution">
    <text evidence="1">The sequence shown here is derived from an EMBL/GenBank/DDBJ whole genome shotgun (WGS) entry which is preliminary data.</text>
</comment>
<evidence type="ECO:0000313" key="2">
    <source>
        <dbReference type="Proteomes" id="UP000288805"/>
    </source>
</evidence>
<organism evidence="1 2">
    <name type="scientific">Vitis vinifera</name>
    <name type="common">Grape</name>
    <dbReference type="NCBI Taxonomy" id="29760"/>
    <lineage>
        <taxon>Eukaryota</taxon>
        <taxon>Viridiplantae</taxon>
        <taxon>Streptophyta</taxon>
        <taxon>Embryophyta</taxon>
        <taxon>Tracheophyta</taxon>
        <taxon>Spermatophyta</taxon>
        <taxon>Magnoliopsida</taxon>
        <taxon>eudicotyledons</taxon>
        <taxon>Gunneridae</taxon>
        <taxon>Pentapetalae</taxon>
        <taxon>rosids</taxon>
        <taxon>Vitales</taxon>
        <taxon>Vitaceae</taxon>
        <taxon>Viteae</taxon>
        <taxon>Vitis</taxon>
    </lineage>
</organism>
<proteinExistence type="predicted"/>
<reference evidence="1 2" key="1">
    <citation type="journal article" date="2018" name="PLoS Genet.">
        <title>Population sequencing reveals clonal diversity and ancestral inbreeding in the grapevine cultivar Chardonnay.</title>
        <authorList>
            <person name="Roach M.J."/>
            <person name="Johnson D.L."/>
            <person name="Bohlmann J."/>
            <person name="van Vuuren H.J."/>
            <person name="Jones S.J."/>
            <person name="Pretorius I.S."/>
            <person name="Schmidt S.A."/>
            <person name="Borneman A.R."/>
        </authorList>
    </citation>
    <scope>NUCLEOTIDE SEQUENCE [LARGE SCALE GENOMIC DNA]</scope>
    <source>
        <strain evidence="2">cv. Chardonnay</strain>
        <tissue evidence="1">Leaf</tissue>
    </source>
</reference>
<dbReference type="AlphaFoldDB" id="A0A438E749"/>
<evidence type="ECO:0000313" key="1">
    <source>
        <dbReference type="EMBL" id="RVW43472.1"/>
    </source>
</evidence>
<dbReference type="EMBL" id="QGNW01001380">
    <property type="protein sequence ID" value="RVW43472.1"/>
    <property type="molecule type" value="Genomic_DNA"/>
</dbReference>
<dbReference type="Proteomes" id="UP000288805">
    <property type="component" value="Unassembled WGS sequence"/>
</dbReference>
<name>A0A438E749_VITVI</name>
<accession>A0A438E749</accession>
<protein>
    <submittedName>
        <fullName evidence="1">Uncharacterized protein</fullName>
    </submittedName>
</protein>
<gene>
    <name evidence="1" type="ORF">CK203_095343</name>
</gene>